<evidence type="ECO:0000256" key="4">
    <source>
        <dbReference type="ARBA" id="ARBA00023172"/>
    </source>
</evidence>
<dbReference type="GO" id="GO:0006313">
    <property type="term" value="P:DNA transposition"/>
    <property type="evidence" value="ECO:0007669"/>
    <property type="project" value="InterPro"/>
</dbReference>
<gene>
    <name evidence="6" type="ORF">DN745_11235</name>
</gene>
<evidence type="ECO:0000256" key="2">
    <source>
        <dbReference type="ARBA" id="ARBA00022578"/>
    </source>
</evidence>
<evidence type="ECO:0000256" key="1">
    <source>
        <dbReference type="ARBA" id="ARBA00010075"/>
    </source>
</evidence>
<dbReference type="AlphaFoldDB" id="A0A2Z4FLM2"/>
<keyword evidence="2" id="KW-0815">Transposition</keyword>
<dbReference type="InterPro" id="IPR047952">
    <property type="entry name" value="Transpos_IS4"/>
</dbReference>
<evidence type="ECO:0000256" key="3">
    <source>
        <dbReference type="ARBA" id="ARBA00023125"/>
    </source>
</evidence>
<dbReference type="Pfam" id="PF01609">
    <property type="entry name" value="DDE_Tnp_1"/>
    <property type="match status" value="1"/>
</dbReference>
<dbReference type="KEGG" id="bsed:DN745_11235"/>
<dbReference type="PANTHER" id="PTHR33258:SF1">
    <property type="entry name" value="TRANSPOSASE INSL FOR INSERTION SEQUENCE ELEMENT IS186A-RELATED"/>
    <property type="match status" value="1"/>
</dbReference>
<dbReference type="GO" id="GO:0004803">
    <property type="term" value="F:transposase activity"/>
    <property type="evidence" value="ECO:0007669"/>
    <property type="project" value="InterPro"/>
</dbReference>
<organism evidence="6 7">
    <name type="scientific">Bradymonas sediminis</name>
    <dbReference type="NCBI Taxonomy" id="1548548"/>
    <lineage>
        <taxon>Bacteria</taxon>
        <taxon>Deltaproteobacteria</taxon>
        <taxon>Bradymonadales</taxon>
        <taxon>Bradymonadaceae</taxon>
        <taxon>Bradymonas</taxon>
    </lineage>
</organism>
<name>A0A2Z4FLM2_9DELT</name>
<keyword evidence="3" id="KW-0238">DNA-binding</keyword>
<dbReference type="OrthoDB" id="5524252at2"/>
<evidence type="ECO:0000259" key="5">
    <source>
        <dbReference type="Pfam" id="PF01609"/>
    </source>
</evidence>
<dbReference type="InterPro" id="IPR012337">
    <property type="entry name" value="RNaseH-like_sf"/>
</dbReference>
<proteinExistence type="inferred from homology"/>
<dbReference type="NCBIfam" id="NF033592">
    <property type="entry name" value="transpos_IS4_1"/>
    <property type="match status" value="1"/>
</dbReference>
<comment type="similarity">
    <text evidence="1">Belongs to the transposase 11 family.</text>
</comment>
<dbReference type="Gene3D" id="3.90.350.10">
    <property type="entry name" value="Transposase Inhibitor Protein From Tn5, Chain A, domain 1"/>
    <property type="match status" value="1"/>
</dbReference>
<keyword evidence="7" id="KW-1185">Reference proteome</keyword>
<feature type="domain" description="Transposase IS4-like" evidence="5">
    <location>
        <begin position="134"/>
        <end position="372"/>
    </location>
</feature>
<dbReference type="InterPro" id="IPR002559">
    <property type="entry name" value="Transposase_11"/>
</dbReference>
<evidence type="ECO:0000313" key="7">
    <source>
        <dbReference type="Proteomes" id="UP000249799"/>
    </source>
</evidence>
<accession>A0A2Z4FLM2</accession>
<keyword evidence="4" id="KW-0233">DNA recombination</keyword>
<dbReference type="Proteomes" id="UP000249799">
    <property type="component" value="Chromosome"/>
</dbReference>
<sequence length="461" mass="52047">MFMVRLVDRYTNKKGAMMAHIDSKQTLEFLTTFLPDFVIEKYARALGVVVRERKVDPVMLVWTLVLGFPAGSKRSIASLRRRFQQVASITIARSSFHDRLTGLLADLIKRLVDWRLAVQKKSITKNAAKRLDGFSELLALDSTVIGLHQMLAHRWASTQPGQAAAKLHMVTNVVSGTANSVKMTGQTRADIGPWKTVGSWVKNCLLMVDLGYYDFHLFRRIAKKGGFFLSRAKSNANPRIVASHQRVAGNSINLVGQKLQDVLARLERRIIDVEVEVPVKLRKYRGRSRTAKMRMRLVGQKHAETGQYHLYFTNIGPETLGADEIAQTYRLRWQVELLFTRLKTTMRLNQIPSSKPEVVKALIYASILALLLSNAFLQVLRQINPGRTYPAQRMDAVFRDFATVILLHIAQKRGARRIDLFKLMTAEAADPNRNRPGSHDILSAIPLAHKPDTVAFEEVSA</sequence>
<protein>
    <submittedName>
        <fullName evidence="6">IS4 family transposase</fullName>
    </submittedName>
</protein>
<dbReference type="EMBL" id="CP030032">
    <property type="protein sequence ID" value="AWV89879.1"/>
    <property type="molecule type" value="Genomic_DNA"/>
</dbReference>
<dbReference type="PANTHER" id="PTHR33258">
    <property type="entry name" value="TRANSPOSASE INSL FOR INSERTION SEQUENCE ELEMENT IS186A-RELATED"/>
    <property type="match status" value="1"/>
</dbReference>
<dbReference type="SUPFAM" id="SSF53098">
    <property type="entry name" value="Ribonuclease H-like"/>
    <property type="match status" value="1"/>
</dbReference>
<reference evidence="6 7" key="1">
    <citation type="submission" date="2018-06" db="EMBL/GenBank/DDBJ databases">
        <title>Lujinxingia sediminis gen. nov. sp. nov., a new facultative anaerobic member of the class Deltaproteobacteria, and proposal of Lujinxingaceae fam. nov.</title>
        <authorList>
            <person name="Guo L.-Y."/>
            <person name="Li C.-M."/>
            <person name="Wang S."/>
            <person name="Du Z.-J."/>
        </authorList>
    </citation>
    <scope>NUCLEOTIDE SEQUENCE [LARGE SCALE GENOMIC DNA]</scope>
    <source>
        <strain evidence="6 7">FA350</strain>
    </source>
</reference>
<evidence type="ECO:0000313" key="6">
    <source>
        <dbReference type="EMBL" id="AWV89879.1"/>
    </source>
</evidence>
<dbReference type="GO" id="GO:0003677">
    <property type="term" value="F:DNA binding"/>
    <property type="evidence" value="ECO:0007669"/>
    <property type="project" value="UniProtKB-KW"/>
</dbReference>